<gene>
    <name evidence="7" type="primary">mshA_1</name>
    <name evidence="7" type="ORF">CIB50_0000024</name>
</gene>
<feature type="compositionally biased region" description="Basic and acidic residues" evidence="4">
    <location>
        <begin position="163"/>
        <end position="173"/>
    </location>
</feature>
<keyword evidence="8" id="KW-1185">Reference proteome</keyword>
<feature type="region of interest" description="Disordered" evidence="4">
    <location>
        <begin position="218"/>
        <end position="239"/>
    </location>
</feature>
<evidence type="ECO:0000313" key="8">
    <source>
        <dbReference type="Proteomes" id="UP000216825"/>
    </source>
</evidence>
<keyword evidence="3 7" id="KW-0808">Transferase</keyword>
<organism evidence="7 8">
    <name type="scientific">Kocuria varians</name>
    <name type="common">Micrococcus varians</name>
    <dbReference type="NCBI Taxonomy" id="1272"/>
    <lineage>
        <taxon>Bacteria</taxon>
        <taxon>Bacillati</taxon>
        <taxon>Actinomycetota</taxon>
        <taxon>Actinomycetes</taxon>
        <taxon>Micrococcales</taxon>
        <taxon>Micrococcaceae</taxon>
        <taxon>Kocuria</taxon>
    </lineage>
</organism>
<proteinExistence type="predicted"/>
<evidence type="ECO:0000259" key="5">
    <source>
        <dbReference type="Pfam" id="PF00534"/>
    </source>
</evidence>
<dbReference type="Proteomes" id="UP000216825">
    <property type="component" value="Chromosome"/>
</dbReference>
<dbReference type="InterPro" id="IPR001296">
    <property type="entry name" value="Glyco_trans_1"/>
</dbReference>
<feature type="domain" description="Glycosyl transferase family 1" evidence="5">
    <location>
        <begin position="243"/>
        <end position="405"/>
    </location>
</feature>
<dbReference type="KEGG" id="kvr:CIB50_0000024"/>
<dbReference type="AlphaFoldDB" id="A0A7D7L1R7"/>
<dbReference type="EMBL" id="CP059343">
    <property type="protein sequence ID" value="QMS55344.1"/>
    <property type="molecule type" value="Genomic_DNA"/>
</dbReference>
<dbReference type="PANTHER" id="PTHR45947">
    <property type="entry name" value="SULFOQUINOVOSYL TRANSFERASE SQD2"/>
    <property type="match status" value="1"/>
</dbReference>
<accession>A0A7D7L1R7</accession>
<feature type="compositionally biased region" description="Basic and acidic residues" evidence="4">
    <location>
        <begin position="228"/>
        <end position="239"/>
    </location>
</feature>
<evidence type="ECO:0000256" key="4">
    <source>
        <dbReference type="SAM" id="MobiDB-lite"/>
    </source>
</evidence>
<evidence type="ECO:0000256" key="2">
    <source>
        <dbReference type="ARBA" id="ARBA00022676"/>
    </source>
</evidence>
<sequence length="433" mass="45966">MPHPDPRHVLLLSMHTSPVDQPGSGDAGGLNVYVWHLARALAQAGWRVDMATLDRDPVHDAGVRATTVANGVRLLTVALTGAAQTPKSGLPGFAPQFGRALAAHYDREGDFPAVLHAHYWLSGVAALEAAAVEVTRGVDVPVVLTLHTSAAAKNLRAGPDESPEPREREDAERDAVARACRTIVNTPAEREQVVELYGARPERVVVIPPGVDTTVFHPGAARPVLGPSDRDSDLDADREATDPARPFTVLCAGRVQPLKGQQVLVRALGLLRREHPETPVRLVLAGVGAPEFLDRLHELAAEEGVTDAVQFLGSLPRPELAGLMGAVDAVAVPSSSETFGLVAVEAQACGTPVMATDVDGLRYAVRDGKTGWLVPGRDPAEWAKAMDRAASQPERWRAMSPAAQARAQELTWDDVAAAHARTYLACARPAPSA</sequence>
<dbReference type="Pfam" id="PF00534">
    <property type="entry name" value="Glycos_transf_1"/>
    <property type="match status" value="1"/>
</dbReference>
<evidence type="ECO:0000259" key="6">
    <source>
        <dbReference type="Pfam" id="PF13439"/>
    </source>
</evidence>
<evidence type="ECO:0000256" key="3">
    <source>
        <dbReference type="ARBA" id="ARBA00022679"/>
    </source>
</evidence>
<keyword evidence="2 7" id="KW-0328">Glycosyltransferase</keyword>
<dbReference type="RefSeq" id="WP_309598349.1">
    <property type="nucleotide sequence ID" value="NZ_CP059343.1"/>
</dbReference>
<dbReference type="GO" id="GO:0016758">
    <property type="term" value="F:hexosyltransferase activity"/>
    <property type="evidence" value="ECO:0007669"/>
    <property type="project" value="TreeGrafter"/>
</dbReference>
<feature type="domain" description="Glycosyltransferase subfamily 4-like N-terminal" evidence="6">
    <location>
        <begin position="28"/>
        <end position="214"/>
    </location>
</feature>
<dbReference type="GO" id="GO:1901137">
    <property type="term" value="P:carbohydrate derivative biosynthetic process"/>
    <property type="evidence" value="ECO:0007669"/>
    <property type="project" value="UniProtKB-ARBA"/>
</dbReference>
<reference evidence="7 8" key="2">
    <citation type="submission" date="2020-07" db="EMBL/GenBank/DDBJ databases">
        <title>Genome of starter culture bacteria Kocuria salsicia reveals its technological properties and safety for usage in meat industry.</title>
        <authorList>
            <person name="Michael M."/>
            <person name="Konstantin K."/>
            <person name="Evgenii K."/>
            <person name="Galina S."/>
            <person name="Oksana K."/>
            <person name="Andrei L."/>
        </authorList>
    </citation>
    <scope>NUCLEOTIDE SEQUENCE [LARGE SCALE GENOMIC DNA]</scope>
    <source>
        <strain evidence="7 8">80</strain>
    </source>
</reference>
<evidence type="ECO:0000313" key="7">
    <source>
        <dbReference type="EMBL" id="QMS55344.1"/>
    </source>
</evidence>
<dbReference type="Pfam" id="PF13439">
    <property type="entry name" value="Glyco_transf_4"/>
    <property type="match status" value="1"/>
</dbReference>
<dbReference type="InterPro" id="IPR028098">
    <property type="entry name" value="Glyco_trans_4-like_N"/>
</dbReference>
<dbReference type="Gene3D" id="3.40.50.2000">
    <property type="entry name" value="Glycogen Phosphorylase B"/>
    <property type="match status" value="2"/>
</dbReference>
<protein>
    <recommendedName>
        <fullName evidence="1">D-inositol 3-phosphate glycosyltransferase</fullName>
    </recommendedName>
</protein>
<name>A0A7D7L1R7_KOCVA</name>
<feature type="region of interest" description="Disordered" evidence="4">
    <location>
        <begin position="154"/>
        <end position="173"/>
    </location>
</feature>
<dbReference type="InterPro" id="IPR050194">
    <property type="entry name" value="Glycosyltransferase_grp1"/>
</dbReference>
<dbReference type="SUPFAM" id="SSF53756">
    <property type="entry name" value="UDP-Glycosyltransferase/glycogen phosphorylase"/>
    <property type="match status" value="1"/>
</dbReference>
<dbReference type="PANTHER" id="PTHR45947:SF3">
    <property type="entry name" value="SULFOQUINOVOSYL TRANSFERASE SQD2"/>
    <property type="match status" value="1"/>
</dbReference>
<reference evidence="8" key="1">
    <citation type="submission" date="2017-08" db="EMBL/GenBank/DDBJ databases">
        <title>Draft Genome Sequence of Kocuria varians 80.</title>
        <authorList>
            <person name="Minaev M."/>
            <person name="Kurbakov K.A."/>
            <person name="Solodovnikova G.I."/>
            <person name="Kuznetsova O.A."/>
            <person name="Lisitsyn A.B."/>
        </authorList>
    </citation>
    <scope>NUCLEOTIDE SEQUENCE [LARGE SCALE GENOMIC DNA]</scope>
    <source>
        <strain evidence="8">80</strain>
    </source>
</reference>
<evidence type="ECO:0000256" key="1">
    <source>
        <dbReference type="ARBA" id="ARBA00021292"/>
    </source>
</evidence>